<feature type="compositionally biased region" description="Basic and acidic residues" evidence="2">
    <location>
        <begin position="452"/>
        <end position="493"/>
    </location>
</feature>
<dbReference type="PANTHER" id="PTHR47385">
    <property type="entry name" value="CALPONIN"/>
    <property type="match status" value="1"/>
</dbReference>
<dbReference type="Proteomes" id="UP000036681">
    <property type="component" value="Unplaced"/>
</dbReference>
<dbReference type="GO" id="GO:0007015">
    <property type="term" value="P:actin filament organization"/>
    <property type="evidence" value="ECO:0007669"/>
    <property type="project" value="TreeGrafter"/>
</dbReference>
<dbReference type="GO" id="GO:0051015">
    <property type="term" value="F:actin filament binding"/>
    <property type="evidence" value="ECO:0007669"/>
    <property type="project" value="TreeGrafter"/>
</dbReference>
<sequence length="533" mass="59702">MQAATNRFDSQKGMTAPGMPRWNITRDKHLGSEDRENEEQQPVKRKWNLEQLRGGHAFLSMQAATNRFDSQKGMTAPGMPRWNITRDKHLGFIEPNRKSEEVLRAQCGTNQYASQKGQTPIGASRYQVPKVVYKKDWETILDKEGEKIMPKQSGDYGMATQSGERSMGTHRNQVANIIGRLPHDRRTHGVLCYQSGTNLFASQTGMTAPPGVGAVRQATMDIEGLGFTEDGLRKGTEFTPWYSGQNKFANQAGSGGFMKGGKEIEQEKKQKSEGIVPLQSGTNKLASQRGMTGDFCCPLYLLTSQNLQGGKEIEQEKKQKSEGIVPLQSGTNKLASQRGMTGDFCCPLYLLTSQNLQGGKEIEQEKKQKSEGIVPLQSGTNKLASQRGMTGFGTPRNTQMKSGWKKEWIEEYEQALKEWEETRPPGSASSVDPFGHYKHKFEERQQAVSKSEASDSHRSEDESNKKQDDEEKKEENEENKEKEADESKEGEKEEGGEEDEEGAEEEEEAVEEDGEEEAEEEKEGEEEGEEEEE</sequence>
<organism evidence="3 4">
    <name type="scientific">Ascaris lumbricoides</name>
    <name type="common">Giant roundworm</name>
    <dbReference type="NCBI Taxonomy" id="6252"/>
    <lineage>
        <taxon>Eukaryota</taxon>
        <taxon>Metazoa</taxon>
        <taxon>Ecdysozoa</taxon>
        <taxon>Nematoda</taxon>
        <taxon>Chromadorea</taxon>
        <taxon>Rhabditida</taxon>
        <taxon>Spirurina</taxon>
        <taxon>Ascaridomorpha</taxon>
        <taxon>Ascaridoidea</taxon>
        <taxon>Ascarididae</taxon>
        <taxon>Ascaris</taxon>
    </lineage>
</organism>
<dbReference type="Pfam" id="PF00402">
    <property type="entry name" value="Calponin"/>
    <property type="match status" value="6"/>
</dbReference>
<dbReference type="WBParaSite" id="ALUE_0001975701-mRNA-1">
    <property type="protein sequence ID" value="ALUE_0001975701-mRNA-1"/>
    <property type="gene ID" value="ALUE_0001975701"/>
</dbReference>
<evidence type="ECO:0000256" key="2">
    <source>
        <dbReference type="SAM" id="MobiDB-lite"/>
    </source>
</evidence>
<feature type="region of interest" description="Disordered" evidence="2">
    <location>
        <begin position="364"/>
        <end position="402"/>
    </location>
</feature>
<feature type="compositionally biased region" description="Basic and acidic residues" evidence="2">
    <location>
        <begin position="24"/>
        <end position="34"/>
    </location>
</feature>
<evidence type="ECO:0000313" key="4">
    <source>
        <dbReference type="WBParaSite" id="ALUE_0001975701-mRNA-1"/>
    </source>
</evidence>
<name>A0A0M3ILX9_ASCLU</name>
<dbReference type="InterPro" id="IPR050606">
    <property type="entry name" value="Calponin-like"/>
</dbReference>
<dbReference type="AlphaFoldDB" id="A0A0M3ILX9"/>
<reference evidence="4" key="1">
    <citation type="submission" date="2017-02" db="UniProtKB">
        <authorList>
            <consortium name="WormBaseParasite"/>
        </authorList>
    </citation>
    <scope>IDENTIFICATION</scope>
</reference>
<dbReference type="GO" id="GO:0015629">
    <property type="term" value="C:actin cytoskeleton"/>
    <property type="evidence" value="ECO:0007669"/>
    <property type="project" value="TreeGrafter"/>
</dbReference>
<protein>
    <submittedName>
        <fullName evidence="4">Calponin family repeat-containing domain protein</fullName>
    </submittedName>
</protein>
<evidence type="ECO:0000256" key="1">
    <source>
        <dbReference type="ARBA" id="ARBA00009631"/>
    </source>
</evidence>
<proteinExistence type="inferred from homology"/>
<feature type="region of interest" description="Disordered" evidence="2">
    <location>
        <begin position="417"/>
        <end position="533"/>
    </location>
</feature>
<feature type="compositionally biased region" description="Polar residues" evidence="2">
    <location>
        <begin position="377"/>
        <end position="388"/>
    </location>
</feature>
<feature type="region of interest" description="Disordered" evidence="2">
    <location>
        <begin position="1"/>
        <end position="42"/>
    </location>
</feature>
<feature type="compositionally biased region" description="Acidic residues" evidence="2">
    <location>
        <begin position="494"/>
        <end position="533"/>
    </location>
</feature>
<dbReference type="InterPro" id="IPR000557">
    <property type="entry name" value="Calponin_repeat"/>
</dbReference>
<dbReference type="PROSITE" id="PS51122">
    <property type="entry name" value="CALPONIN_2"/>
    <property type="match status" value="3"/>
</dbReference>
<dbReference type="PROSITE" id="PS01052">
    <property type="entry name" value="CALPONIN_1"/>
    <property type="match status" value="1"/>
</dbReference>
<evidence type="ECO:0000313" key="3">
    <source>
        <dbReference type="Proteomes" id="UP000036681"/>
    </source>
</evidence>
<dbReference type="PANTHER" id="PTHR47385:SF8">
    <property type="entry name" value="PROTEIN CBG16761"/>
    <property type="match status" value="1"/>
</dbReference>
<accession>A0A0M3ILX9</accession>
<keyword evidence="3" id="KW-1185">Reference proteome</keyword>
<comment type="similarity">
    <text evidence="1">Belongs to the calponin family.</text>
</comment>